<organism evidence="2 3">
    <name type="scientific">Echinicola arenosa</name>
    <dbReference type="NCBI Taxonomy" id="2774144"/>
    <lineage>
        <taxon>Bacteria</taxon>
        <taxon>Pseudomonadati</taxon>
        <taxon>Bacteroidota</taxon>
        <taxon>Cytophagia</taxon>
        <taxon>Cytophagales</taxon>
        <taxon>Cyclobacteriaceae</taxon>
        <taxon>Echinicola</taxon>
    </lineage>
</organism>
<name>A0ABR9ATR7_9BACT</name>
<dbReference type="Pfam" id="PF07007">
    <property type="entry name" value="LprI"/>
    <property type="match status" value="1"/>
</dbReference>
<dbReference type="InterPro" id="IPR009739">
    <property type="entry name" value="LprI-like_N"/>
</dbReference>
<gene>
    <name evidence="2" type="ORF">IFO69_19760</name>
</gene>
<reference evidence="2 3" key="1">
    <citation type="submission" date="2020-09" db="EMBL/GenBank/DDBJ databases">
        <title>Echinicola sp. CAU 1574 isolated from sand of Sido Beach.</title>
        <authorList>
            <person name="Kim W."/>
        </authorList>
    </citation>
    <scope>NUCLEOTIDE SEQUENCE [LARGE SCALE GENOMIC DNA]</scope>
    <source>
        <strain evidence="2 3">CAU 1574</strain>
    </source>
</reference>
<keyword evidence="3" id="KW-1185">Reference proteome</keyword>
<evidence type="ECO:0000313" key="2">
    <source>
        <dbReference type="EMBL" id="MBD8490999.1"/>
    </source>
</evidence>
<evidence type="ECO:0000313" key="3">
    <source>
        <dbReference type="Proteomes" id="UP000647133"/>
    </source>
</evidence>
<dbReference type="Proteomes" id="UP000647133">
    <property type="component" value="Unassembled WGS sequence"/>
</dbReference>
<dbReference type="RefSeq" id="WP_192011879.1">
    <property type="nucleotide sequence ID" value="NZ_JACYTQ010000010.1"/>
</dbReference>
<dbReference type="PROSITE" id="PS51257">
    <property type="entry name" value="PROKAR_LIPOPROTEIN"/>
    <property type="match status" value="1"/>
</dbReference>
<feature type="domain" description="Lysozyme inhibitor LprI-like N-terminal" evidence="1">
    <location>
        <begin position="59"/>
        <end position="112"/>
    </location>
</feature>
<evidence type="ECO:0000259" key="1">
    <source>
        <dbReference type="Pfam" id="PF07007"/>
    </source>
</evidence>
<dbReference type="Gene3D" id="1.20.1270.180">
    <property type="match status" value="1"/>
</dbReference>
<protein>
    <submittedName>
        <fullName evidence="2">DUF1311 domain-containing protein</fullName>
    </submittedName>
</protein>
<dbReference type="EMBL" id="JACYTQ010000010">
    <property type="protein sequence ID" value="MBD8490999.1"/>
    <property type="molecule type" value="Genomic_DNA"/>
</dbReference>
<sequence length="159" mass="18868">MKIKLLLPFLILFTSCCSTEKKDKNNNISDHEIALVQEANDYKMVLDNLTKVNQEKLDTGNGMLETEKAYYFQMDSMLNVVYKDLIKSNNKTNYEKLREQQRQWLKERDIFFRNIQDEYQKESGEIGFLPNDYKLMVYGEKSSFVKERVLALINLLEEK</sequence>
<comment type="caution">
    <text evidence="2">The sequence shown here is derived from an EMBL/GenBank/DDBJ whole genome shotgun (WGS) entry which is preliminary data.</text>
</comment>
<accession>A0ABR9ATR7</accession>
<proteinExistence type="predicted"/>